<feature type="region of interest" description="Disordered" evidence="5">
    <location>
        <begin position="159"/>
        <end position="179"/>
    </location>
</feature>
<comment type="caution">
    <text evidence="7">The sequence shown here is derived from an EMBL/GenBank/DDBJ whole genome shotgun (WGS) entry which is preliminary data.</text>
</comment>
<reference evidence="7 8" key="1">
    <citation type="journal article" date="2020" name="J. Phycol.">
        <title>Comparative genome analysis reveals Cyanidiococcus gen. nov., a new extremophilic red algal genus sister to Cyanidioschyzon (Cyanidioschyzonaceae, Rhodophyta).</title>
        <authorList>
            <person name="Liu S.-L."/>
            <person name="Chiang Y.-R."/>
            <person name="Yoon H.S."/>
            <person name="Fu H.-Y."/>
        </authorList>
    </citation>
    <scope>NUCLEOTIDE SEQUENCE [LARGE SCALE GENOMIC DNA]</scope>
    <source>
        <strain evidence="7 8">THAL066</strain>
    </source>
</reference>
<evidence type="ECO:0000256" key="5">
    <source>
        <dbReference type="SAM" id="MobiDB-lite"/>
    </source>
</evidence>
<sequence length="214" mass="23747">MPVASAGEHVETTVEGSFGEADAIQCPVCGHQVLRSNWTLHEVRCARGTRQCEHCGLQLHESELDAHWRTECPSTPVECVYCELPIQRGGLEDHVRRCGARTERCKKCSQLVRLVDRIEHETWACLEARSKNEKSGDAVAPPVGTYGRVDACARGRERTMTTATPSTVPPALPGQQRNQSRKRLAWQPWFLPAATVLIAIVVHGLRPRERGPSP</sequence>
<dbReference type="PROSITE" id="PS50145">
    <property type="entry name" value="ZF_TRAF"/>
    <property type="match status" value="1"/>
</dbReference>
<dbReference type="GO" id="GO:0005739">
    <property type="term" value="C:mitochondrion"/>
    <property type="evidence" value="ECO:0007669"/>
    <property type="project" value="TreeGrafter"/>
</dbReference>
<dbReference type="InterPro" id="IPR001293">
    <property type="entry name" value="Znf_TRAF"/>
</dbReference>
<evidence type="ECO:0000256" key="4">
    <source>
        <dbReference type="PROSITE-ProRule" id="PRU00207"/>
    </source>
</evidence>
<dbReference type="PANTHER" id="PTHR16295:SF10">
    <property type="entry name" value="EXPRESSED PROTEIN"/>
    <property type="match status" value="1"/>
</dbReference>
<dbReference type="InterPro" id="IPR013083">
    <property type="entry name" value="Znf_RING/FYVE/PHD"/>
</dbReference>
<dbReference type="Proteomes" id="UP000530660">
    <property type="component" value="Unassembled WGS sequence"/>
</dbReference>
<keyword evidence="1 4" id="KW-0479">Metal-binding</keyword>
<evidence type="ECO:0000313" key="7">
    <source>
        <dbReference type="EMBL" id="KAF6000785.1"/>
    </source>
</evidence>
<gene>
    <name evidence="7" type="primary">TRAFD1</name>
    <name evidence="7" type="ORF">F1559_000157</name>
</gene>
<evidence type="ECO:0000256" key="2">
    <source>
        <dbReference type="ARBA" id="ARBA00022771"/>
    </source>
</evidence>
<protein>
    <submittedName>
        <fullName evidence="7">TRAF-type zinc finger domain containing 1</fullName>
    </submittedName>
</protein>
<evidence type="ECO:0000259" key="6">
    <source>
        <dbReference type="PROSITE" id="PS50145"/>
    </source>
</evidence>
<dbReference type="EMBL" id="VWRR01000017">
    <property type="protein sequence ID" value="KAF6000785.1"/>
    <property type="molecule type" value="Genomic_DNA"/>
</dbReference>
<organism evidence="7 8">
    <name type="scientific">Cyanidiococcus yangmingshanensis</name>
    <dbReference type="NCBI Taxonomy" id="2690220"/>
    <lineage>
        <taxon>Eukaryota</taxon>
        <taxon>Rhodophyta</taxon>
        <taxon>Bangiophyceae</taxon>
        <taxon>Cyanidiales</taxon>
        <taxon>Cyanidiaceae</taxon>
        <taxon>Cyanidiococcus</taxon>
    </lineage>
</organism>
<keyword evidence="2 4" id="KW-0863">Zinc-finger</keyword>
<evidence type="ECO:0000313" key="8">
    <source>
        <dbReference type="Proteomes" id="UP000530660"/>
    </source>
</evidence>
<feature type="domain" description="TRAF-type" evidence="6">
    <location>
        <begin position="66"/>
        <end position="108"/>
    </location>
</feature>
<accession>A0A7J7ICG3</accession>
<keyword evidence="3 4" id="KW-0862">Zinc</keyword>
<evidence type="ECO:0000256" key="3">
    <source>
        <dbReference type="ARBA" id="ARBA00022833"/>
    </source>
</evidence>
<feature type="zinc finger region" description="TRAF-type" evidence="4">
    <location>
        <begin position="66"/>
        <end position="108"/>
    </location>
</feature>
<dbReference type="OrthoDB" id="422728at2759"/>
<keyword evidence="8" id="KW-1185">Reference proteome</keyword>
<evidence type="ECO:0000256" key="1">
    <source>
        <dbReference type="ARBA" id="ARBA00022723"/>
    </source>
</evidence>
<dbReference type="InterPro" id="IPR051986">
    <property type="entry name" value="Innate_Immune_Apopt_Reg"/>
</dbReference>
<dbReference type="AlphaFoldDB" id="A0A7J7ICG3"/>
<dbReference type="PANTHER" id="PTHR16295">
    <property type="entry name" value="TRAF-TYPE ZINC FINGER PROTEIN-RELATED"/>
    <property type="match status" value="1"/>
</dbReference>
<proteinExistence type="predicted"/>
<name>A0A7J7ICG3_9RHOD</name>
<dbReference type="Gene3D" id="3.30.40.10">
    <property type="entry name" value="Zinc/RING finger domain, C3HC4 (zinc finger)"/>
    <property type="match status" value="2"/>
</dbReference>
<dbReference type="GO" id="GO:0008270">
    <property type="term" value="F:zinc ion binding"/>
    <property type="evidence" value="ECO:0007669"/>
    <property type="project" value="UniProtKB-KW"/>
</dbReference>